<reference evidence="1" key="2">
    <citation type="journal article" date="2015" name="Fish Shellfish Immunol.">
        <title>Early steps in the European eel (Anguilla anguilla)-Vibrio vulnificus interaction in the gills: Role of the RtxA13 toxin.</title>
        <authorList>
            <person name="Callol A."/>
            <person name="Pajuelo D."/>
            <person name="Ebbesson L."/>
            <person name="Teles M."/>
            <person name="MacKenzie S."/>
            <person name="Amaro C."/>
        </authorList>
    </citation>
    <scope>NUCLEOTIDE SEQUENCE</scope>
</reference>
<name>A0A0E9T269_ANGAN</name>
<sequence length="30" mass="3428">MLAETILSLKSINNIHSFKMIIILIASCYF</sequence>
<dbReference type="AlphaFoldDB" id="A0A0E9T269"/>
<accession>A0A0E9T269</accession>
<organism evidence="1">
    <name type="scientific">Anguilla anguilla</name>
    <name type="common">European freshwater eel</name>
    <name type="synonym">Muraena anguilla</name>
    <dbReference type="NCBI Taxonomy" id="7936"/>
    <lineage>
        <taxon>Eukaryota</taxon>
        <taxon>Metazoa</taxon>
        <taxon>Chordata</taxon>
        <taxon>Craniata</taxon>
        <taxon>Vertebrata</taxon>
        <taxon>Euteleostomi</taxon>
        <taxon>Actinopterygii</taxon>
        <taxon>Neopterygii</taxon>
        <taxon>Teleostei</taxon>
        <taxon>Anguilliformes</taxon>
        <taxon>Anguillidae</taxon>
        <taxon>Anguilla</taxon>
    </lineage>
</organism>
<proteinExistence type="predicted"/>
<evidence type="ECO:0000313" key="1">
    <source>
        <dbReference type="EMBL" id="JAH46743.1"/>
    </source>
</evidence>
<dbReference type="EMBL" id="GBXM01061834">
    <property type="protein sequence ID" value="JAH46743.1"/>
    <property type="molecule type" value="Transcribed_RNA"/>
</dbReference>
<reference evidence="1" key="1">
    <citation type="submission" date="2014-11" db="EMBL/GenBank/DDBJ databases">
        <authorList>
            <person name="Amaro Gonzalez C."/>
        </authorList>
    </citation>
    <scope>NUCLEOTIDE SEQUENCE</scope>
</reference>
<protein>
    <submittedName>
        <fullName evidence="1">Uncharacterized protein</fullName>
    </submittedName>
</protein>